<dbReference type="KEGG" id="loa:LOAG_03167"/>
<evidence type="ECO:0000313" key="1">
    <source>
        <dbReference type="EMBL" id="EFO25320.1"/>
    </source>
</evidence>
<dbReference type="GeneID" id="9940554"/>
<dbReference type="CTD" id="9940554"/>
<gene>
    <name evidence="1" type="ORF">LOAG_03167</name>
</gene>
<accession>A0A1S0U701</accession>
<dbReference type="AlphaFoldDB" id="A0A1S0U701"/>
<sequence length="208" mass="24237">MGAVVRLNVLRITSANQPLVLFRMVWIRSYFSELFLARKICGEEQIWIRTADPVMRMLLARFERLCIDLFRGSDRQSTARCLNMDDVQIHNIVSVGDLLALDVTPLLLGIEQAVILRYLFRQSTGSTDPERKKNPLRNKICDDERQNMLGITFDIVQLQNIRCFVTPEELVSCRLKECTRWGPIRKWPQQRRGLKSVTEAVIFEVKKR</sequence>
<dbReference type="RefSeq" id="XP_003138752.1">
    <property type="nucleotide sequence ID" value="XM_003138704.1"/>
</dbReference>
<protein>
    <submittedName>
        <fullName evidence="1">Uncharacterized protein</fullName>
    </submittedName>
</protein>
<dbReference type="InParanoid" id="A0A1S0U701"/>
<dbReference type="EMBL" id="JH712151">
    <property type="protein sequence ID" value="EFO25320.1"/>
    <property type="molecule type" value="Genomic_DNA"/>
</dbReference>
<organism evidence="1">
    <name type="scientific">Loa loa</name>
    <name type="common">Eye worm</name>
    <name type="synonym">Filaria loa</name>
    <dbReference type="NCBI Taxonomy" id="7209"/>
    <lineage>
        <taxon>Eukaryota</taxon>
        <taxon>Metazoa</taxon>
        <taxon>Ecdysozoa</taxon>
        <taxon>Nematoda</taxon>
        <taxon>Chromadorea</taxon>
        <taxon>Rhabditida</taxon>
        <taxon>Spirurina</taxon>
        <taxon>Spiruromorpha</taxon>
        <taxon>Filarioidea</taxon>
        <taxon>Onchocercidae</taxon>
        <taxon>Loa</taxon>
    </lineage>
</organism>
<reference evidence="1" key="1">
    <citation type="submission" date="2012-04" db="EMBL/GenBank/DDBJ databases">
        <title>The Genome Sequence of Loa loa.</title>
        <authorList>
            <consortium name="The Broad Institute Genome Sequencing Platform"/>
            <consortium name="Broad Institute Genome Sequencing Center for Infectious Disease"/>
            <person name="Nutman T.B."/>
            <person name="Fink D.L."/>
            <person name="Russ C."/>
            <person name="Young S."/>
            <person name="Zeng Q."/>
            <person name="Gargeya S."/>
            <person name="Alvarado L."/>
            <person name="Berlin A."/>
            <person name="Chapman S.B."/>
            <person name="Chen Z."/>
            <person name="Freedman E."/>
            <person name="Gellesch M."/>
            <person name="Goldberg J."/>
            <person name="Griggs A."/>
            <person name="Gujja S."/>
            <person name="Heilman E.R."/>
            <person name="Heiman D."/>
            <person name="Howarth C."/>
            <person name="Mehta T."/>
            <person name="Neiman D."/>
            <person name="Pearson M."/>
            <person name="Roberts A."/>
            <person name="Saif S."/>
            <person name="Shea T."/>
            <person name="Shenoy N."/>
            <person name="Sisk P."/>
            <person name="Stolte C."/>
            <person name="Sykes S."/>
            <person name="White J."/>
            <person name="Yandava C."/>
            <person name="Haas B."/>
            <person name="Henn M.R."/>
            <person name="Nusbaum C."/>
            <person name="Birren B."/>
        </authorList>
    </citation>
    <scope>NUCLEOTIDE SEQUENCE [LARGE SCALE GENOMIC DNA]</scope>
</reference>
<proteinExistence type="predicted"/>
<name>A0A1S0U701_LOALO</name>